<dbReference type="GO" id="GO:0008623">
    <property type="term" value="C:CHRAC"/>
    <property type="evidence" value="ECO:0007669"/>
    <property type="project" value="TreeGrafter"/>
</dbReference>
<dbReference type="InterPro" id="IPR051377">
    <property type="entry name" value="DNA_Pol-Epsilon_Subunit"/>
</dbReference>
<dbReference type="Gene3D" id="1.10.20.10">
    <property type="entry name" value="Histone, subunit A"/>
    <property type="match status" value="1"/>
</dbReference>
<dbReference type="Pfam" id="PF00808">
    <property type="entry name" value="CBFD_NFYB_HMF"/>
    <property type="match status" value="1"/>
</dbReference>
<evidence type="ECO:0000256" key="1">
    <source>
        <dbReference type="ARBA" id="ARBA00004123"/>
    </source>
</evidence>
<evidence type="ECO:0000313" key="9">
    <source>
        <dbReference type="Proteomes" id="UP000019376"/>
    </source>
</evidence>
<dbReference type="AlphaFoldDB" id="S8BBH6"/>
<feature type="compositionally biased region" description="Basic and acidic residues" evidence="6">
    <location>
        <begin position="245"/>
        <end position="268"/>
    </location>
</feature>
<dbReference type="PANTHER" id="PTHR46172:SF1">
    <property type="entry name" value="DNA POLYMERASE EPSILON SUBUNIT 3"/>
    <property type="match status" value="1"/>
</dbReference>
<reference evidence="8 9" key="1">
    <citation type="journal article" date="2013" name="PLoS ONE">
        <title>Genomic and secretomic analyses reveal unique features of the lignocellulolytic enzyme system of Penicillium decumbens.</title>
        <authorList>
            <person name="Liu G."/>
            <person name="Zhang L."/>
            <person name="Wei X."/>
            <person name="Zou G."/>
            <person name="Qin Y."/>
            <person name="Ma L."/>
            <person name="Li J."/>
            <person name="Zheng H."/>
            <person name="Wang S."/>
            <person name="Wang C."/>
            <person name="Xun L."/>
            <person name="Zhao G.-P."/>
            <person name="Zhou Z."/>
            <person name="Qu Y."/>
        </authorList>
    </citation>
    <scope>NUCLEOTIDE SEQUENCE [LARGE SCALE GENOMIC DNA]</scope>
    <source>
        <strain evidence="9">114-2 / CGMCC 5302</strain>
    </source>
</reference>
<dbReference type="HOGENOM" id="CLU_043417_2_0_1"/>
<feature type="domain" description="Transcription factor CBF/NF-Y/archaeal histone" evidence="7">
    <location>
        <begin position="56"/>
        <end position="114"/>
    </location>
</feature>
<dbReference type="OrthoDB" id="1707486at2759"/>
<keyword evidence="9" id="KW-1185">Reference proteome</keyword>
<protein>
    <recommendedName>
        <fullName evidence="4">DNA polymerase epsilon subunit D</fullName>
    </recommendedName>
    <alternativeName>
        <fullName evidence="5">DNA polymerase II subunit D</fullName>
    </alternativeName>
</protein>
<evidence type="ECO:0000259" key="7">
    <source>
        <dbReference type="Pfam" id="PF00808"/>
    </source>
</evidence>
<dbReference type="InterPro" id="IPR009072">
    <property type="entry name" value="Histone-fold"/>
</dbReference>
<dbReference type="PhylomeDB" id="S8BBH6"/>
<accession>S8BBH6</accession>
<feature type="compositionally biased region" description="Basic and acidic residues" evidence="6">
    <location>
        <begin position="170"/>
        <end position="193"/>
    </location>
</feature>
<keyword evidence="2" id="KW-0235">DNA replication</keyword>
<dbReference type="CDD" id="cd22928">
    <property type="entry name" value="HFD_POLE3_DPB4"/>
    <property type="match status" value="1"/>
</dbReference>
<evidence type="ECO:0000256" key="2">
    <source>
        <dbReference type="ARBA" id="ARBA00022705"/>
    </source>
</evidence>
<proteinExistence type="predicted"/>
<gene>
    <name evidence="8" type="ORF">PDE_07192</name>
</gene>
<evidence type="ECO:0000256" key="6">
    <source>
        <dbReference type="SAM" id="MobiDB-lite"/>
    </source>
</evidence>
<feature type="region of interest" description="Disordered" evidence="6">
    <location>
        <begin position="143"/>
        <end position="289"/>
    </location>
</feature>
<organism evidence="8 9">
    <name type="scientific">Penicillium oxalicum (strain 114-2 / CGMCC 5302)</name>
    <name type="common">Penicillium decumbens</name>
    <dbReference type="NCBI Taxonomy" id="933388"/>
    <lineage>
        <taxon>Eukaryota</taxon>
        <taxon>Fungi</taxon>
        <taxon>Dikarya</taxon>
        <taxon>Ascomycota</taxon>
        <taxon>Pezizomycotina</taxon>
        <taxon>Eurotiomycetes</taxon>
        <taxon>Eurotiomycetidae</taxon>
        <taxon>Eurotiales</taxon>
        <taxon>Aspergillaceae</taxon>
        <taxon>Penicillium</taxon>
    </lineage>
</organism>
<dbReference type="PANTHER" id="PTHR46172">
    <property type="entry name" value="DNA POLYMERASE EPSILON SUBUNIT 3"/>
    <property type="match status" value="1"/>
</dbReference>
<feature type="region of interest" description="Disordered" evidence="6">
    <location>
        <begin position="1"/>
        <end position="38"/>
    </location>
</feature>
<evidence type="ECO:0000256" key="4">
    <source>
        <dbReference type="ARBA" id="ARBA00039775"/>
    </source>
</evidence>
<feature type="compositionally biased region" description="Acidic residues" evidence="6">
    <location>
        <begin position="195"/>
        <end position="244"/>
    </location>
</feature>
<evidence type="ECO:0000313" key="8">
    <source>
        <dbReference type="EMBL" id="EPS32232.1"/>
    </source>
</evidence>
<dbReference type="GO" id="GO:0006272">
    <property type="term" value="P:leading strand elongation"/>
    <property type="evidence" value="ECO:0007669"/>
    <property type="project" value="TreeGrafter"/>
</dbReference>
<dbReference type="GO" id="GO:0031507">
    <property type="term" value="P:heterochromatin formation"/>
    <property type="evidence" value="ECO:0007669"/>
    <property type="project" value="TreeGrafter"/>
</dbReference>
<comment type="subcellular location">
    <subcellularLocation>
        <location evidence="1">Nucleus</location>
    </subcellularLocation>
</comment>
<dbReference type="STRING" id="933388.S8BBH6"/>
<dbReference type="SUPFAM" id="SSF47113">
    <property type="entry name" value="Histone-fold"/>
    <property type="match status" value="1"/>
</dbReference>
<keyword evidence="3" id="KW-0539">Nucleus</keyword>
<evidence type="ECO:0000256" key="3">
    <source>
        <dbReference type="ARBA" id="ARBA00023242"/>
    </source>
</evidence>
<evidence type="ECO:0000256" key="5">
    <source>
        <dbReference type="ARBA" id="ARBA00042096"/>
    </source>
</evidence>
<feature type="compositionally biased region" description="Polar residues" evidence="6">
    <location>
        <begin position="1"/>
        <end position="27"/>
    </location>
</feature>
<dbReference type="eggNOG" id="KOG0870">
    <property type="taxonomic scope" value="Eukaryota"/>
</dbReference>
<dbReference type="GO" id="GO:0006974">
    <property type="term" value="P:DNA damage response"/>
    <property type="evidence" value="ECO:0007669"/>
    <property type="project" value="TreeGrafter"/>
</dbReference>
<dbReference type="GO" id="GO:0031490">
    <property type="term" value="F:chromatin DNA binding"/>
    <property type="evidence" value="ECO:0007669"/>
    <property type="project" value="TreeGrafter"/>
</dbReference>
<dbReference type="InterPro" id="IPR003958">
    <property type="entry name" value="CBFA_NFYB_domain"/>
</dbReference>
<dbReference type="GO" id="GO:0046982">
    <property type="term" value="F:protein heterodimerization activity"/>
    <property type="evidence" value="ECO:0007669"/>
    <property type="project" value="InterPro"/>
</dbReference>
<sequence length="289" mass="31721">MPPRKSTSSVTPAGTDEVSQLSPSVQGTADKPITATEQQIKARAEQGVSVEDYLLPRSLTIRLAKSVLPPNTTIQKDAVLAIQKAATVFISYLASHANDATLKRTVAPADVFNALSELELDAFRPRLEKELEAFTEIKAGKRKVKKTDVNGNTTAAEKSTGAGEDDDVEMLDKPAKRVKRDKQQSRSAAKLETEAGGEETQGEEEEAEEDEENNEEEADEEDGEDEQDEEEEEEEDEDEEEDDDDARRADDDLDRVEDLDGSSRHMDPDADETDDEGPASQLRDGLELG</sequence>
<name>S8BBH6_PENO1</name>
<dbReference type="GO" id="GO:0008622">
    <property type="term" value="C:epsilon DNA polymerase complex"/>
    <property type="evidence" value="ECO:0007669"/>
    <property type="project" value="TreeGrafter"/>
</dbReference>
<dbReference type="EMBL" id="KB644414">
    <property type="protein sequence ID" value="EPS32232.1"/>
    <property type="molecule type" value="Genomic_DNA"/>
</dbReference>
<dbReference type="Proteomes" id="UP000019376">
    <property type="component" value="Unassembled WGS sequence"/>
</dbReference>